<dbReference type="Pfam" id="PF03242">
    <property type="entry name" value="LEA_3a"/>
    <property type="match status" value="1"/>
</dbReference>
<name>A0AAU9SI47_THLAR</name>
<reference evidence="2 3" key="1">
    <citation type="submission" date="2022-03" db="EMBL/GenBank/DDBJ databases">
        <authorList>
            <person name="Nunn A."/>
            <person name="Chopra R."/>
            <person name="Nunn A."/>
            <person name="Contreras Garrido A."/>
        </authorList>
    </citation>
    <scope>NUCLEOTIDE SEQUENCE [LARGE SCALE GENOMIC DNA]</scope>
</reference>
<protein>
    <submittedName>
        <fullName evidence="2">Uncharacterized protein</fullName>
    </submittedName>
</protein>
<proteinExistence type="inferred from homology"/>
<evidence type="ECO:0000313" key="2">
    <source>
        <dbReference type="EMBL" id="CAH2064206.1"/>
    </source>
</evidence>
<dbReference type="GO" id="GO:0006950">
    <property type="term" value="P:response to stress"/>
    <property type="evidence" value="ECO:0007669"/>
    <property type="project" value="TreeGrafter"/>
</dbReference>
<dbReference type="GO" id="GO:0005739">
    <property type="term" value="C:mitochondrion"/>
    <property type="evidence" value="ECO:0007669"/>
    <property type="project" value="TreeGrafter"/>
</dbReference>
<accession>A0AAU9SI47</accession>
<dbReference type="EMBL" id="OU466861">
    <property type="protein sequence ID" value="CAH2064206.1"/>
    <property type="molecule type" value="Genomic_DNA"/>
</dbReference>
<dbReference type="InterPro" id="IPR004926">
    <property type="entry name" value="LEA_3a"/>
</dbReference>
<sequence length="126" mass="14502">MGLMSQSLFSLQCFSRSVNNRIVMGRSIMITQASQRAYDAIRNSGEKPPWTADRETGYYRPETIAKELGPYIVTTSKSEVTTTRRGEKLWWMPDLQTGFYRPDTFVRELDAAELRSMHLNENENTA</sequence>
<evidence type="ECO:0000313" key="3">
    <source>
        <dbReference type="Proteomes" id="UP000836841"/>
    </source>
</evidence>
<evidence type="ECO:0000256" key="1">
    <source>
        <dbReference type="ARBA" id="ARBA00007086"/>
    </source>
</evidence>
<gene>
    <name evidence="2" type="ORF">TAV2_LOCUS15568</name>
</gene>
<dbReference type="Proteomes" id="UP000836841">
    <property type="component" value="Chromosome 5"/>
</dbReference>
<dbReference type="PANTHER" id="PTHR33509">
    <property type="entry name" value="LATE EMBRYOGENIS ABUNDANT PROTEIN 2-RELATED"/>
    <property type="match status" value="1"/>
</dbReference>
<dbReference type="AlphaFoldDB" id="A0AAU9SI47"/>
<dbReference type="PANTHER" id="PTHR33509:SF22">
    <property type="entry name" value="LATE EMBRYOGENESIS ABUNDANT PROTEIN 37"/>
    <property type="match status" value="1"/>
</dbReference>
<organism evidence="2 3">
    <name type="scientific">Thlaspi arvense</name>
    <name type="common">Field penny-cress</name>
    <dbReference type="NCBI Taxonomy" id="13288"/>
    <lineage>
        <taxon>Eukaryota</taxon>
        <taxon>Viridiplantae</taxon>
        <taxon>Streptophyta</taxon>
        <taxon>Embryophyta</taxon>
        <taxon>Tracheophyta</taxon>
        <taxon>Spermatophyta</taxon>
        <taxon>Magnoliopsida</taxon>
        <taxon>eudicotyledons</taxon>
        <taxon>Gunneridae</taxon>
        <taxon>Pentapetalae</taxon>
        <taxon>rosids</taxon>
        <taxon>malvids</taxon>
        <taxon>Brassicales</taxon>
        <taxon>Brassicaceae</taxon>
        <taxon>Thlaspideae</taxon>
        <taxon>Thlaspi</taxon>
    </lineage>
</organism>
<comment type="similarity">
    <text evidence="1">Belongs to the LEA type 3 family.</text>
</comment>
<keyword evidence="3" id="KW-1185">Reference proteome</keyword>